<reference evidence="1" key="2">
    <citation type="submission" date="2017-06" db="EMBL/GenBank/DDBJ databases">
        <title>WGS assembly of Brachypodium distachyon.</title>
        <authorList>
            <consortium name="The International Brachypodium Initiative"/>
            <person name="Lucas S."/>
            <person name="Harmon-Smith M."/>
            <person name="Lail K."/>
            <person name="Tice H."/>
            <person name="Grimwood J."/>
            <person name="Bruce D."/>
            <person name="Barry K."/>
            <person name="Shu S."/>
            <person name="Lindquist E."/>
            <person name="Wang M."/>
            <person name="Pitluck S."/>
            <person name="Vogel J.P."/>
            <person name="Garvin D.F."/>
            <person name="Mockler T.C."/>
            <person name="Schmutz J."/>
            <person name="Rokhsar D."/>
            <person name="Bevan M.W."/>
        </authorList>
    </citation>
    <scope>NUCLEOTIDE SEQUENCE</scope>
    <source>
        <strain evidence="1">Bd21</strain>
    </source>
</reference>
<dbReference type="InParanoid" id="A0A2K2D3W0"/>
<dbReference type="EnsemblPlants" id="PNT68948">
    <property type="protein sequence ID" value="PNT68948"/>
    <property type="gene ID" value="BRADI_3g47364v3"/>
</dbReference>
<dbReference type="Gramene" id="PNT68948">
    <property type="protein sequence ID" value="PNT68948"/>
    <property type="gene ID" value="BRADI_3g47364v3"/>
</dbReference>
<reference evidence="1 2" key="1">
    <citation type="journal article" date="2010" name="Nature">
        <title>Genome sequencing and analysis of the model grass Brachypodium distachyon.</title>
        <authorList>
            <consortium name="International Brachypodium Initiative"/>
        </authorList>
    </citation>
    <scope>NUCLEOTIDE SEQUENCE [LARGE SCALE GENOMIC DNA]</scope>
    <source>
        <strain evidence="1 2">Bd21</strain>
    </source>
</reference>
<sequence length="93" mass="9129">MALGTGGLAHGLQPCTSIAVQSNCLALVAIVGSLLASHGLTGTHLALAAAVTDATAEAPRPQALNGGDLRVTSPDGAAAATVTVRHHRADAEQ</sequence>
<name>A0A2K2D3W0_BRADI</name>
<evidence type="ECO:0000313" key="2">
    <source>
        <dbReference type="EnsemblPlants" id="PNT68948"/>
    </source>
</evidence>
<evidence type="ECO:0000313" key="1">
    <source>
        <dbReference type="EMBL" id="PNT68948.1"/>
    </source>
</evidence>
<evidence type="ECO:0000313" key="3">
    <source>
        <dbReference type="Proteomes" id="UP000008810"/>
    </source>
</evidence>
<dbReference type="AlphaFoldDB" id="A0A2K2D3W0"/>
<gene>
    <name evidence="1" type="ORF">BRADI_3g47364v3</name>
</gene>
<accession>A0A2K2D3W0</accession>
<dbReference type="Proteomes" id="UP000008810">
    <property type="component" value="Chromosome 3"/>
</dbReference>
<organism evidence="1">
    <name type="scientific">Brachypodium distachyon</name>
    <name type="common">Purple false brome</name>
    <name type="synonym">Trachynia distachya</name>
    <dbReference type="NCBI Taxonomy" id="15368"/>
    <lineage>
        <taxon>Eukaryota</taxon>
        <taxon>Viridiplantae</taxon>
        <taxon>Streptophyta</taxon>
        <taxon>Embryophyta</taxon>
        <taxon>Tracheophyta</taxon>
        <taxon>Spermatophyta</taxon>
        <taxon>Magnoliopsida</taxon>
        <taxon>Liliopsida</taxon>
        <taxon>Poales</taxon>
        <taxon>Poaceae</taxon>
        <taxon>BOP clade</taxon>
        <taxon>Pooideae</taxon>
        <taxon>Stipodae</taxon>
        <taxon>Brachypodieae</taxon>
        <taxon>Brachypodium</taxon>
    </lineage>
</organism>
<dbReference type="EMBL" id="CM000882">
    <property type="protein sequence ID" value="PNT68948.1"/>
    <property type="molecule type" value="Genomic_DNA"/>
</dbReference>
<protein>
    <submittedName>
        <fullName evidence="1 2">Uncharacterized protein</fullName>
    </submittedName>
</protein>
<keyword evidence="3" id="KW-1185">Reference proteome</keyword>
<proteinExistence type="predicted"/>
<reference evidence="2" key="3">
    <citation type="submission" date="2018-08" db="UniProtKB">
        <authorList>
            <consortium name="EnsemblPlants"/>
        </authorList>
    </citation>
    <scope>IDENTIFICATION</scope>
    <source>
        <strain evidence="2">cv. Bd21</strain>
    </source>
</reference>